<organism evidence="3 4">
    <name type="scientific">Hoylesella nanceiensis</name>
    <dbReference type="NCBI Taxonomy" id="425941"/>
    <lineage>
        <taxon>Bacteria</taxon>
        <taxon>Pseudomonadati</taxon>
        <taxon>Bacteroidota</taxon>
        <taxon>Bacteroidia</taxon>
        <taxon>Bacteroidales</taxon>
        <taxon>Prevotellaceae</taxon>
        <taxon>Hoylesella</taxon>
    </lineage>
</organism>
<comment type="caution">
    <text evidence="3">The sequence shown here is derived from an EMBL/GenBank/DDBJ whole genome shotgun (WGS) entry which is preliminary data.</text>
</comment>
<name>A0ABS6YA42_9BACT</name>
<dbReference type="EMBL" id="JAHXCT010000001">
    <property type="protein sequence ID" value="MBW4768447.1"/>
    <property type="molecule type" value="Genomic_DNA"/>
</dbReference>
<protein>
    <submittedName>
        <fullName evidence="3">BatD family protein</fullName>
    </submittedName>
</protein>
<dbReference type="RefSeq" id="WP_219479237.1">
    <property type="nucleotide sequence ID" value="NZ_JABZTH010000009.1"/>
</dbReference>
<evidence type="ECO:0000256" key="1">
    <source>
        <dbReference type="SAM" id="Phobius"/>
    </source>
</evidence>
<keyword evidence="1" id="KW-0812">Transmembrane</keyword>
<keyword evidence="4" id="KW-1185">Reference proteome</keyword>
<dbReference type="Proteomes" id="UP000788426">
    <property type="component" value="Unassembled WGS sequence"/>
</dbReference>
<evidence type="ECO:0000256" key="2">
    <source>
        <dbReference type="SAM" id="SignalP"/>
    </source>
</evidence>
<feature type="transmembrane region" description="Helical" evidence="1">
    <location>
        <begin position="155"/>
        <end position="175"/>
    </location>
</feature>
<reference evidence="3 4" key="1">
    <citation type="submission" date="2021-07" db="EMBL/GenBank/DDBJ databases">
        <title>Genomic diversity and antimicrobial resistance of Prevotella spp. isolated from chronic lung disease airways.</title>
        <authorList>
            <person name="Webb K.A."/>
            <person name="Olagoke O.S."/>
            <person name="Baird T."/>
            <person name="Neill J."/>
            <person name="Pham A."/>
            <person name="Wells T.J."/>
            <person name="Ramsay K.A."/>
            <person name="Bell S.C."/>
            <person name="Sarovich D.S."/>
            <person name="Price E.P."/>
        </authorList>
    </citation>
    <scope>NUCLEOTIDE SEQUENCE [LARGE SCALE GENOMIC DNA]</scope>
    <source>
        <strain evidence="3 4">SCHI0011.S.12</strain>
    </source>
</reference>
<accession>A0ABS6YA42</accession>
<evidence type="ECO:0000313" key="3">
    <source>
        <dbReference type="EMBL" id="MBW4768447.1"/>
    </source>
</evidence>
<feature type="signal peptide" evidence="2">
    <location>
        <begin position="1"/>
        <end position="19"/>
    </location>
</feature>
<keyword evidence="1" id="KW-1133">Transmembrane helix</keyword>
<feature type="chain" id="PRO_5045128969" evidence="2">
    <location>
        <begin position="20"/>
        <end position="356"/>
    </location>
</feature>
<feature type="transmembrane region" description="Helical" evidence="1">
    <location>
        <begin position="331"/>
        <end position="352"/>
    </location>
</feature>
<gene>
    <name evidence="3" type="ORF">KZO38_01500</name>
</gene>
<proteinExistence type="predicted"/>
<sequence length="356" mass="41003">MKKYLLSIILIFSAIGATAQVKVDAFIDSIAILIGEQAHVTLSVTAKNSDKIEFQPLKESHYVVPGLELLHVEKADTTQLEDNLIKVSKRLTLTSFDEKLYPIPSFWVKVNGKKYITNSLALKVITVDVDTLHLNQFYPPKDVQDNPFSWNDWKEMFWCSVLLVLLLVASIYLWVRLKQNKPIIVRVKVVKHLPPHKKALIKIEQIKQDKLPVSSNQKEYYTKLTDTLRRYIEERFGFNAMEMTTSEIIEHLQKEGDNQMLLELKELFETADLVKFAKYSAQINENDLNLVNAIHFIDNTKMSDMPIEERIVPKLTENDERSKKQRTAMQLGLAGSIIVVVVLFVYIVNSLLQLLF</sequence>
<evidence type="ECO:0000313" key="4">
    <source>
        <dbReference type="Proteomes" id="UP000788426"/>
    </source>
</evidence>
<keyword evidence="1" id="KW-0472">Membrane</keyword>
<keyword evidence="2" id="KW-0732">Signal</keyword>